<protein>
    <recommendedName>
        <fullName evidence="4">No apical meristem-associated C-terminal domain-containing protein</fullName>
    </recommendedName>
</protein>
<evidence type="ECO:0000256" key="1">
    <source>
        <dbReference type="SAM" id="MobiDB-lite"/>
    </source>
</evidence>
<dbReference type="STRING" id="200324.A0A2N5SMY9"/>
<evidence type="ECO:0008006" key="4">
    <source>
        <dbReference type="Google" id="ProtNLM"/>
    </source>
</evidence>
<comment type="caution">
    <text evidence="2">The sequence shown here is derived from an EMBL/GenBank/DDBJ whole genome shotgun (WGS) entry which is preliminary data.</text>
</comment>
<gene>
    <name evidence="2" type="ORF">PCANC_20415</name>
</gene>
<keyword evidence="3" id="KW-1185">Reference proteome</keyword>
<dbReference type="PANTHER" id="PTHR45125:SF3">
    <property type="entry name" value="NO-APICAL-MERISTEM-ASSOCIATED CARBOXY-TERMINAL DOMAIN PROTEIN"/>
    <property type="match status" value="1"/>
</dbReference>
<feature type="compositionally biased region" description="Basic and acidic residues" evidence="1">
    <location>
        <begin position="38"/>
        <end position="47"/>
    </location>
</feature>
<evidence type="ECO:0000313" key="2">
    <source>
        <dbReference type="EMBL" id="PLW14600.1"/>
    </source>
</evidence>
<name>A0A2N5SMY9_9BASI</name>
<feature type="region of interest" description="Disordered" evidence="1">
    <location>
        <begin position="1"/>
        <end position="47"/>
    </location>
</feature>
<dbReference type="Proteomes" id="UP000235388">
    <property type="component" value="Unassembled WGS sequence"/>
</dbReference>
<dbReference type="OrthoDB" id="2507429at2759"/>
<sequence length="158" mass="18090">MAFNTSSPAILDPLLEDNNQQEDEVKEEQTSTSKKKRNMEPKGTRQRNYSDCKDLQLCAIWLDITQDPIIGKNQTGDKFWNHITEKYMLAIPDPLRTPVGLKSRWCALQAAINKFSACVKQIKHRNQSGATNEDKLTSAMPDFIIMFLARVKPEMMML</sequence>
<dbReference type="PANTHER" id="PTHR45125">
    <property type="entry name" value="F21J9.4-RELATED"/>
    <property type="match status" value="1"/>
</dbReference>
<organism evidence="2 3">
    <name type="scientific">Puccinia coronata f. sp. avenae</name>
    <dbReference type="NCBI Taxonomy" id="200324"/>
    <lineage>
        <taxon>Eukaryota</taxon>
        <taxon>Fungi</taxon>
        <taxon>Dikarya</taxon>
        <taxon>Basidiomycota</taxon>
        <taxon>Pucciniomycotina</taxon>
        <taxon>Pucciniomycetes</taxon>
        <taxon>Pucciniales</taxon>
        <taxon>Pucciniaceae</taxon>
        <taxon>Puccinia</taxon>
    </lineage>
</organism>
<dbReference type="AlphaFoldDB" id="A0A2N5SMY9"/>
<proteinExistence type="predicted"/>
<evidence type="ECO:0000313" key="3">
    <source>
        <dbReference type="Proteomes" id="UP000235388"/>
    </source>
</evidence>
<reference evidence="2 3" key="1">
    <citation type="submission" date="2017-11" db="EMBL/GenBank/DDBJ databases">
        <title>De novo assembly and phasing of dikaryotic genomes from two isolates of Puccinia coronata f. sp. avenae, the causal agent of oat crown rust.</title>
        <authorList>
            <person name="Miller M.E."/>
            <person name="Zhang Y."/>
            <person name="Omidvar V."/>
            <person name="Sperschneider J."/>
            <person name="Schwessinger B."/>
            <person name="Raley C."/>
            <person name="Palmer J.M."/>
            <person name="Garnica D."/>
            <person name="Upadhyaya N."/>
            <person name="Rathjen J."/>
            <person name="Taylor J.M."/>
            <person name="Park R.F."/>
            <person name="Dodds P.N."/>
            <person name="Hirsch C.D."/>
            <person name="Kianian S.F."/>
            <person name="Figueroa M."/>
        </authorList>
    </citation>
    <scope>NUCLEOTIDE SEQUENCE [LARGE SCALE GENOMIC DNA]</scope>
    <source>
        <strain evidence="2">12NC29</strain>
    </source>
</reference>
<dbReference type="EMBL" id="PGCJ01000917">
    <property type="protein sequence ID" value="PLW14600.1"/>
    <property type="molecule type" value="Genomic_DNA"/>
</dbReference>
<accession>A0A2N5SMY9</accession>